<evidence type="ECO:0000256" key="1">
    <source>
        <dbReference type="SAM" id="MobiDB-lite"/>
    </source>
</evidence>
<accession>A0A0F8Y0I3</accession>
<keyword evidence="2" id="KW-0812">Transmembrane</keyword>
<name>A0A0F8Y0I3_9ZZZZ</name>
<reference evidence="3" key="1">
    <citation type="journal article" date="2015" name="Nature">
        <title>Complex archaea that bridge the gap between prokaryotes and eukaryotes.</title>
        <authorList>
            <person name="Spang A."/>
            <person name="Saw J.H."/>
            <person name="Jorgensen S.L."/>
            <person name="Zaremba-Niedzwiedzka K."/>
            <person name="Martijn J."/>
            <person name="Lind A.E."/>
            <person name="van Eijk R."/>
            <person name="Schleper C."/>
            <person name="Guy L."/>
            <person name="Ettema T.J."/>
        </authorList>
    </citation>
    <scope>NUCLEOTIDE SEQUENCE</scope>
</reference>
<keyword evidence="2" id="KW-1133">Transmembrane helix</keyword>
<feature type="transmembrane region" description="Helical" evidence="2">
    <location>
        <begin position="22"/>
        <end position="42"/>
    </location>
</feature>
<proteinExistence type="predicted"/>
<comment type="caution">
    <text evidence="3">The sequence shown here is derived from an EMBL/GenBank/DDBJ whole genome shotgun (WGS) entry which is preliminary data.</text>
</comment>
<feature type="region of interest" description="Disordered" evidence="1">
    <location>
        <begin position="52"/>
        <end position="77"/>
    </location>
</feature>
<dbReference type="EMBL" id="LAZR01059785">
    <property type="protein sequence ID" value="KKK67065.1"/>
    <property type="molecule type" value="Genomic_DNA"/>
</dbReference>
<evidence type="ECO:0000256" key="2">
    <source>
        <dbReference type="SAM" id="Phobius"/>
    </source>
</evidence>
<sequence>MANNTSHKIEEKIDESCARETLGPWLVATAVLICGAIALAFYHRDDMRAARQAGSPMHLGPSQSPMRLGQGQMQGQMQTVAARQKQPAFAFNNYFQQTTSPVVQ</sequence>
<gene>
    <name evidence="3" type="ORF">LCGC14_2957790</name>
</gene>
<dbReference type="AlphaFoldDB" id="A0A0F8Y0I3"/>
<keyword evidence="2" id="KW-0472">Membrane</keyword>
<protein>
    <submittedName>
        <fullName evidence="3">Uncharacterized protein</fullName>
    </submittedName>
</protein>
<organism evidence="3">
    <name type="scientific">marine sediment metagenome</name>
    <dbReference type="NCBI Taxonomy" id="412755"/>
    <lineage>
        <taxon>unclassified sequences</taxon>
        <taxon>metagenomes</taxon>
        <taxon>ecological metagenomes</taxon>
    </lineage>
</organism>
<evidence type="ECO:0000313" key="3">
    <source>
        <dbReference type="EMBL" id="KKK67065.1"/>
    </source>
</evidence>